<dbReference type="InterPro" id="IPR000008">
    <property type="entry name" value="C2_dom"/>
</dbReference>
<dbReference type="EMBL" id="JADAQX010000485">
    <property type="protein sequence ID" value="KAF8820084.1"/>
    <property type="molecule type" value="Genomic_DNA"/>
</dbReference>
<dbReference type="SMART" id="SM00239">
    <property type="entry name" value="C2"/>
    <property type="match status" value="1"/>
</dbReference>
<name>A0ABQ7J7Z2_9APIC</name>
<evidence type="ECO:0000256" key="5">
    <source>
        <dbReference type="ARBA" id="ARBA00023224"/>
    </source>
</evidence>
<evidence type="ECO:0000256" key="2">
    <source>
        <dbReference type="ARBA" id="ARBA00022801"/>
    </source>
</evidence>
<dbReference type="InterPro" id="IPR017946">
    <property type="entry name" value="PLC-like_Pdiesterase_TIM-brl"/>
</dbReference>
<dbReference type="Gene3D" id="2.30.29.30">
    <property type="entry name" value="Pleckstrin-homology domain (PH domain)/Phosphotyrosine-binding domain (PTB)"/>
    <property type="match status" value="1"/>
</dbReference>
<dbReference type="InterPro" id="IPR035892">
    <property type="entry name" value="C2_domain_sf"/>
</dbReference>
<dbReference type="Gene3D" id="2.60.40.150">
    <property type="entry name" value="C2 domain"/>
    <property type="match status" value="1"/>
</dbReference>
<accession>A0ABQ7J7Z2</accession>
<dbReference type="PROSITE" id="PS50004">
    <property type="entry name" value="C2"/>
    <property type="match status" value="1"/>
</dbReference>
<dbReference type="PROSITE" id="PS50007">
    <property type="entry name" value="PIPLC_X_DOMAIN"/>
    <property type="match status" value="1"/>
</dbReference>
<dbReference type="Pfam" id="PF00387">
    <property type="entry name" value="PI-PLC-Y"/>
    <property type="match status" value="1"/>
</dbReference>
<keyword evidence="5" id="KW-0807">Transducer</keyword>
<evidence type="ECO:0000256" key="3">
    <source>
        <dbReference type="ARBA" id="ARBA00022963"/>
    </source>
</evidence>
<keyword evidence="4 6" id="KW-0443">Lipid metabolism</keyword>
<dbReference type="SUPFAM" id="SSF47473">
    <property type="entry name" value="EF-hand"/>
    <property type="match status" value="1"/>
</dbReference>
<organism evidence="9 10">
    <name type="scientific">Cardiosporidium cionae</name>
    <dbReference type="NCBI Taxonomy" id="476202"/>
    <lineage>
        <taxon>Eukaryota</taxon>
        <taxon>Sar</taxon>
        <taxon>Alveolata</taxon>
        <taxon>Apicomplexa</taxon>
        <taxon>Aconoidasida</taxon>
        <taxon>Nephromycida</taxon>
        <taxon>Cardiosporidium</taxon>
    </lineage>
</organism>
<dbReference type="Gene3D" id="3.20.20.190">
    <property type="entry name" value="Phosphatidylinositol (PI) phosphodiesterase"/>
    <property type="match status" value="1"/>
</dbReference>
<dbReference type="SUPFAM" id="SSF49562">
    <property type="entry name" value="C2 domain (Calcium/lipid-binding domain, CaLB)"/>
    <property type="match status" value="1"/>
</dbReference>
<dbReference type="PANTHER" id="PTHR10336">
    <property type="entry name" value="PHOSPHOINOSITIDE-SPECIFIC PHOSPHOLIPASE C FAMILY PROTEIN"/>
    <property type="match status" value="1"/>
</dbReference>
<dbReference type="SMART" id="SM00149">
    <property type="entry name" value="PLCYc"/>
    <property type="match status" value="1"/>
</dbReference>
<reference evidence="9 10" key="1">
    <citation type="journal article" date="2020" name="bioRxiv">
        <title>Metabolic contributions of an alphaproteobacterial endosymbiont in the apicomplexan Cardiosporidium cionae.</title>
        <authorList>
            <person name="Hunter E.S."/>
            <person name="Paight C.J."/>
            <person name="Lane C.E."/>
        </authorList>
    </citation>
    <scope>NUCLEOTIDE SEQUENCE [LARGE SCALE GENOMIC DNA]</scope>
    <source>
        <strain evidence="9">ESH_2018</strain>
    </source>
</reference>
<protein>
    <recommendedName>
        <fullName evidence="1 6">Phosphoinositide phospholipase C</fullName>
        <ecNumber evidence="1 6">3.1.4.11</ecNumber>
    </recommendedName>
</protein>
<evidence type="ECO:0000259" key="8">
    <source>
        <dbReference type="PROSITE" id="PS50008"/>
    </source>
</evidence>
<dbReference type="SUPFAM" id="SSF51695">
    <property type="entry name" value="PLC-like phosphodiesterases"/>
    <property type="match status" value="1"/>
</dbReference>
<dbReference type="Pfam" id="PF00388">
    <property type="entry name" value="PI-PLC-X"/>
    <property type="match status" value="1"/>
</dbReference>
<evidence type="ECO:0000313" key="9">
    <source>
        <dbReference type="EMBL" id="KAF8820084.1"/>
    </source>
</evidence>
<dbReference type="Proteomes" id="UP000823046">
    <property type="component" value="Unassembled WGS sequence"/>
</dbReference>
<dbReference type="SUPFAM" id="SSF50729">
    <property type="entry name" value="PH domain-like"/>
    <property type="match status" value="1"/>
</dbReference>
<dbReference type="InterPro" id="IPR011992">
    <property type="entry name" value="EF-hand-dom_pair"/>
</dbReference>
<evidence type="ECO:0000313" key="10">
    <source>
        <dbReference type="Proteomes" id="UP000823046"/>
    </source>
</evidence>
<comment type="catalytic activity">
    <reaction evidence="6">
        <text>a 1,2-diacyl-sn-glycero-3-phospho-(1D-myo-inositol-4,5-bisphosphate) + H2O = 1D-myo-inositol 1,4,5-trisphosphate + a 1,2-diacyl-sn-glycerol + H(+)</text>
        <dbReference type="Rhea" id="RHEA:33179"/>
        <dbReference type="ChEBI" id="CHEBI:15377"/>
        <dbReference type="ChEBI" id="CHEBI:15378"/>
        <dbReference type="ChEBI" id="CHEBI:17815"/>
        <dbReference type="ChEBI" id="CHEBI:58456"/>
        <dbReference type="ChEBI" id="CHEBI:203600"/>
        <dbReference type="EC" id="3.1.4.11"/>
    </reaction>
</comment>
<evidence type="ECO:0000256" key="6">
    <source>
        <dbReference type="RuleBase" id="RU361133"/>
    </source>
</evidence>
<dbReference type="InterPro" id="IPR011993">
    <property type="entry name" value="PH-like_dom_sf"/>
</dbReference>
<dbReference type="PROSITE" id="PS50008">
    <property type="entry name" value="PIPLC_Y_DOMAIN"/>
    <property type="match status" value="1"/>
</dbReference>
<comment type="caution">
    <text evidence="9">The sequence shown here is derived from an EMBL/GenBank/DDBJ whole genome shotgun (WGS) entry which is preliminary data.</text>
</comment>
<feature type="domain" description="C2" evidence="7">
    <location>
        <begin position="609"/>
        <end position="757"/>
    </location>
</feature>
<dbReference type="CDD" id="cd08558">
    <property type="entry name" value="PI-PLCc_eukaryota"/>
    <property type="match status" value="1"/>
</dbReference>
<keyword evidence="10" id="KW-1185">Reference proteome</keyword>
<proteinExistence type="predicted"/>
<evidence type="ECO:0000259" key="7">
    <source>
        <dbReference type="PROSITE" id="PS50004"/>
    </source>
</evidence>
<keyword evidence="2 6" id="KW-0378">Hydrolase</keyword>
<dbReference type="InterPro" id="IPR001711">
    <property type="entry name" value="PLipase_C_Pinositol-sp_Y"/>
</dbReference>
<feature type="domain" description="PI-PLC Y-box" evidence="8">
    <location>
        <begin position="520"/>
        <end position="611"/>
    </location>
</feature>
<gene>
    <name evidence="9" type="primary">PIPLC</name>
    <name evidence="9" type="ORF">IE077_003589</name>
</gene>
<dbReference type="PRINTS" id="PR00390">
    <property type="entry name" value="PHPHLIPASEC"/>
</dbReference>
<keyword evidence="3 6" id="KW-0442">Lipid degradation</keyword>
<evidence type="ECO:0000256" key="4">
    <source>
        <dbReference type="ARBA" id="ARBA00023098"/>
    </source>
</evidence>
<sequence>MANSLKTLTEEVDIATAVSSLRTGSTLLKWCSNSLKKPHSRFFWMDTAVLALKWKSPKKSASISTIYLAEVTRIIPGTDSDFSKFKDKASFAIDIQCSIPLRIACTNEEQWKLWLAGLLHLHQKSIKRKTLGRNLIYDLTEATEGLPNLRGSEGKTIQSVEYILRYWNVSIEQRFIEELFLRHDKDAAGVLEEDVFWELIKEILVFPELLPQFSSYANKNTSLMDREGFIRFLTEIQLLKNPKEMQSFLEAFDGLEIPFKEKNGLTHMGFSLLLSSELNNFLDEESRICRTEDMKHSLSSYWIASSHNTYLTGDQVMGKCSVGQYIDVLLRGCRCVELDVWDGPDGEPVLYHGFGGGYALSGRISFIAVIQACNNYAFEVSPYPVILSLEMRCNDQTAEKVAQILETILGDRLFICDSETMHLSPESLKGYFLIKAKFPTEMNGVIDDSNEEEEFLDLCLQSTVEKSDSEDLPINSVTSLTNNLYPHSRKDMESSHFSRCIALPTKKLQDPHLVYSQRIIFTMSEKQYLQFIKVEYDGLQKFLQHNMLRVFPSATRLASSNFNPMPLWLQGVQMVALNYQSFGLATILAEGRFSISGGRAGGYVLKPDILKKTTFSPHPLNSLRGGQTPIKLSIQIFSAHQIPCSKLALRRGSHLVRNPSYISSKERATNSPFISIGIYGDKEDLCRYKTPSVASTNTFHPVFNEKSSFIFRVNFPQVAILVFKVRQNDSVKTEVVAAAAFPVHSLRQGIRWIPLFDSNFRYLKSAGILIRCEIEKLIL</sequence>
<dbReference type="CDD" id="cd15898">
    <property type="entry name" value="EFh_PI-PLC"/>
    <property type="match status" value="1"/>
</dbReference>
<dbReference type="EC" id="3.1.4.11" evidence="1 6"/>
<dbReference type="InterPro" id="IPR001192">
    <property type="entry name" value="PI-PLC_fam"/>
</dbReference>
<dbReference type="PANTHER" id="PTHR10336:SF36">
    <property type="entry name" value="1-PHOSPHATIDYLINOSITOL 4,5-BISPHOSPHATE PHOSPHODIESTERASE BETA-4"/>
    <property type="match status" value="1"/>
</dbReference>
<dbReference type="SMART" id="SM00148">
    <property type="entry name" value="PLCXc"/>
    <property type="match status" value="1"/>
</dbReference>
<dbReference type="Pfam" id="PF00168">
    <property type="entry name" value="C2"/>
    <property type="match status" value="1"/>
</dbReference>
<evidence type="ECO:0000256" key="1">
    <source>
        <dbReference type="ARBA" id="ARBA00012368"/>
    </source>
</evidence>
<dbReference type="InterPro" id="IPR000909">
    <property type="entry name" value="PLipase_C_PInositol-sp_X_dom"/>
</dbReference>
<dbReference type="CDD" id="cd00275">
    <property type="entry name" value="C2_PLC_like"/>
    <property type="match status" value="1"/>
</dbReference>